<dbReference type="InterPro" id="IPR050751">
    <property type="entry name" value="ECM_structural_protein"/>
</dbReference>
<feature type="domain" description="EGF-like" evidence="11">
    <location>
        <begin position="125"/>
        <end position="166"/>
    </location>
</feature>
<dbReference type="InterPro" id="IPR018097">
    <property type="entry name" value="EGF_Ca-bd_CS"/>
</dbReference>
<dbReference type="PROSITE" id="PS01186">
    <property type="entry name" value="EGF_2"/>
    <property type="match status" value="2"/>
</dbReference>
<dbReference type="AlphaFoldDB" id="A0A4W5KYT0"/>
<sequence length="209" mass="22566">MWMNVRQVTMGVVRARSAITSLVATAVTVKQATCTMLYARSAAVGNTHTHTHTLTNARTHTSLSRYPTSPLLYSPLSPPLLSSLHSPLLSLLSPTLLSLLPIYSPLKPSSISSSPLLSPLLSPLDVNECWSYPGRLCAQTCENSPGSYQCSCTAGFSLAFDGKNCEDLNECDSSPCGQECANIYGSYQCYCRQGFYLKEDGHTCEGITP</sequence>
<name>A0A4W5KYT0_9TELE</name>
<dbReference type="FunFam" id="2.10.25.10:FF:000010">
    <property type="entry name" value="Pro-epidermal growth factor"/>
    <property type="match status" value="1"/>
</dbReference>
<keyword evidence="5 10" id="KW-0245">EGF-like domain</keyword>
<comment type="subcellular location">
    <subcellularLocation>
        <location evidence="1">Secreted</location>
        <location evidence="1">Extracellular space</location>
        <location evidence="1">Extracellular matrix</location>
    </subcellularLocation>
</comment>
<evidence type="ECO:0000313" key="12">
    <source>
        <dbReference type="Ensembl" id="ENSHHUP00000015515.1"/>
    </source>
</evidence>
<evidence type="ECO:0000256" key="2">
    <source>
        <dbReference type="ARBA" id="ARBA00006127"/>
    </source>
</evidence>
<dbReference type="GeneTree" id="ENSGT00940000156047"/>
<dbReference type="Ensembl" id="ENSHHUT00000016066.1">
    <property type="protein sequence ID" value="ENSHHUP00000015515.1"/>
    <property type="gene ID" value="ENSHHUG00000009664.1"/>
</dbReference>
<evidence type="ECO:0000256" key="9">
    <source>
        <dbReference type="ARBA" id="ARBA00023180"/>
    </source>
</evidence>
<keyword evidence="8" id="KW-1015">Disulfide bond</keyword>
<dbReference type="InterPro" id="IPR009030">
    <property type="entry name" value="Growth_fac_rcpt_cys_sf"/>
</dbReference>
<evidence type="ECO:0000259" key="11">
    <source>
        <dbReference type="PROSITE" id="PS50026"/>
    </source>
</evidence>
<dbReference type="InterPro" id="IPR026823">
    <property type="entry name" value="cEGF"/>
</dbReference>
<evidence type="ECO:0000256" key="7">
    <source>
        <dbReference type="ARBA" id="ARBA00022837"/>
    </source>
</evidence>
<evidence type="ECO:0000256" key="4">
    <source>
        <dbReference type="ARBA" id="ARBA00022530"/>
    </source>
</evidence>
<dbReference type="InterPro" id="IPR000742">
    <property type="entry name" value="EGF"/>
</dbReference>
<dbReference type="PROSITE" id="PS50026">
    <property type="entry name" value="EGF_3"/>
    <property type="match status" value="2"/>
</dbReference>
<evidence type="ECO:0000256" key="10">
    <source>
        <dbReference type="PROSITE-ProRule" id="PRU00076"/>
    </source>
</evidence>
<dbReference type="Proteomes" id="UP000314982">
    <property type="component" value="Unassembled WGS sequence"/>
</dbReference>
<dbReference type="InterPro" id="IPR001881">
    <property type="entry name" value="EGF-like_Ca-bd_dom"/>
</dbReference>
<keyword evidence="13" id="KW-1185">Reference proteome</keyword>
<feature type="domain" description="EGF-like" evidence="11">
    <location>
        <begin position="167"/>
        <end position="205"/>
    </location>
</feature>
<keyword evidence="4" id="KW-0272">Extracellular matrix</keyword>
<organism evidence="12 13">
    <name type="scientific">Hucho hucho</name>
    <name type="common">huchen</name>
    <dbReference type="NCBI Taxonomy" id="62062"/>
    <lineage>
        <taxon>Eukaryota</taxon>
        <taxon>Metazoa</taxon>
        <taxon>Chordata</taxon>
        <taxon>Craniata</taxon>
        <taxon>Vertebrata</taxon>
        <taxon>Euteleostomi</taxon>
        <taxon>Actinopterygii</taxon>
        <taxon>Neopterygii</taxon>
        <taxon>Teleostei</taxon>
        <taxon>Protacanthopterygii</taxon>
        <taxon>Salmoniformes</taxon>
        <taxon>Salmonidae</taxon>
        <taxon>Salmoninae</taxon>
        <taxon>Hucho</taxon>
    </lineage>
</organism>
<proteinExistence type="inferred from homology"/>
<dbReference type="STRING" id="62062.ENSHHUP00000015515"/>
<keyword evidence="6" id="KW-0677">Repeat</keyword>
<dbReference type="CDD" id="cd00054">
    <property type="entry name" value="EGF_CA"/>
    <property type="match status" value="2"/>
</dbReference>
<dbReference type="SMART" id="SM00179">
    <property type="entry name" value="EGF_CA"/>
    <property type="match status" value="2"/>
</dbReference>
<reference evidence="12" key="3">
    <citation type="submission" date="2025-09" db="UniProtKB">
        <authorList>
            <consortium name="Ensembl"/>
        </authorList>
    </citation>
    <scope>IDENTIFICATION</scope>
</reference>
<dbReference type="FunFam" id="2.10.25.10:FF:000078">
    <property type="entry name" value="Fibulin-1"/>
    <property type="match status" value="1"/>
</dbReference>
<reference evidence="13" key="1">
    <citation type="submission" date="2018-06" db="EMBL/GenBank/DDBJ databases">
        <title>Genome assembly of Danube salmon.</title>
        <authorList>
            <person name="Macqueen D.J."/>
            <person name="Gundappa M.K."/>
        </authorList>
    </citation>
    <scope>NUCLEOTIDE SEQUENCE [LARGE SCALE GENOMIC DNA]</scope>
</reference>
<keyword evidence="3" id="KW-0964">Secreted</keyword>
<dbReference type="Pfam" id="PF12662">
    <property type="entry name" value="cEGF"/>
    <property type="match status" value="1"/>
</dbReference>
<accession>A0A4W5KYT0</accession>
<evidence type="ECO:0000256" key="8">
    <source>
        <dbReference type="ARBA" id="ARBA00023157"/>
    </source>
</evidence>
<evidence type="ECO:0000256" key="3">
    <source>
        <dbReference type="ARBA" id="ARBA00022525"/>
    </source>
</evidence>
<reference evidence="12" key="2">
    <citation type="submission" date="2025-08" db="UniProtKB">
        <authorList>
            <consortium name="Ensembl"/>
        </authorList>
    </citation>
    <scope>IDENTIFICATION</scope>
</reference>
<dbReference type="PROSITE" id="PS00010">
    <property type="entry name" value="ASX_HYDROXYL"/>
    <property type="match status" value="2"/>
</dbReference>
<dbReference type="SUPFAM" id="SSF57184">
    <property type="entry name" value="Growth factor receptor domain"/>
    <property type="match status" value="1"/>
</dbReference>
<dbReference type="GO" id="GO:0005509">
    <property type="term" value="F:calcium ion binding"/>
    <property type="evidence" value="ECO:0007669"/>
    <property type="project" value="InterPro"/>
</dbReference>
<dbReference type="PANTHER" id="PTHR24034">
    <property type="entry name" value="EGF-LIKE DOMAIN-CONTAINING PROTEIN"/>
    <property type="match status" value="1"/>
</dbReference>
<protein>
    <recommendedName>
        <fullName evidence="11">EGF-like domain-containing protein</fullName>
    </recommendedName>
</protein>
<evidence type="ECO:0000256" key="1">
    <source>
        <dbReference type="ARBA" id="ARBA00004498"/>
    </source>
</evidence>
<comment type="caution">
    <text evidence="10">Lacks conserved residue(s) required for the propagation of feature annotation.</text>
</comment>
<comment type="similarity">
    <text evidence="2">Belongs to the fibulin family.</text>
</comment>
<keyword evidence="9" id="KW-0325">Glycoprotein</keyword>
<keyword evidence="7" id="KW-0106">Calcium</keyword>
<dbReference type="InterPro" id="IPR000152">
    <property type="entry name" value="EGF-type_Asp/Asn_hydroxyl_site"/>
</dbReference>
<dbReference type="Gene3D" id="2.10.25.10">
    <property type="entry name" value="Laminin"/>
    <property type="match status" value="2"/>
</dbReference>
<evidence type="ECO:0000313" key="13">
    <source>
        <dbReference type="Proteomes" id="UP000314982"/>
    </source>
</evidence>
<evidence type="ECO:0000256" key="5">
    <source>
        <dbReference type="ARBA" id="ARBA00022536"/>
    </source>
</evidence>
<dbReference type="PANTHER" id="PTHR24034:SF158">
    <property type="entry name" value="FIBULIN 2"/>
    <property type="match status" value="1"/>
</dbReference>
<dbReference type="SMART" id="SM00181">
    <property type="entry name" value="EGF"/>
    <property type="match status" value="2"/>
</dbReference>
<evidence type="ECO:0000256" key="6">
    <source>
        <dbReference type="ARBA" id="ARBA00022737"/>
    </source>
</evidence>
<dbReference type="PROSITE" id="PS01187">
    <property type="entry name" value="EGF_CA"/>
    <property type="match status" value="1"/>
</dbReference>